<proteinExistence type="predicted"/>
<accession>A0A6C0LUF3</accession>
<name>A0A6C0LUF3_9ZZZZ</name>
<protein>
    <submittedName>
        <fullName evidence="1">Uncharacterized protein</fullName>
    </submittedName>
</protein>
<dbReference type="AlphaFoldDB" id="A0A6C0LUF3"/>
<organism evidence="1">
    <name type="scientific">viral metagenome</name>
    <dbReference type="NCBI Taxonomy" id="1070528"/>
    <lineage>
        <taxon>unclassified sequences</taxon>
        <taxon>metagenomes</taxon>
        <taxon>organismal metagenomes</taxon>
    </lineage>
</organism>
<sequence>MYQISKKLDVNISAVDKYIYRIIKKIIYKYKCS</sequence>
<dbReference type="EMBL" id="MN740556">
    <property type="protein sequence ID" value="QHU32862.1"/>
    <property type="molecule type" value="Genomic_DNA"/>
</dbReference>
<evidence type="ECO:0000313" key="1">
    <source>
        <dbReference type="EMBL" id="QHU32862.1"/>
    </source>
</evidence>
<reference evidence="1" key="1">
    <citation type="journal article" date="2020" name="Nature">
        <title>Giant virus diversity and host interactions through global metagenomics.</title>
        <authorList>
            <person name="Schulz F."/>
            <person name="Roux S."/>
            <person name="Paez-Espino D."/>
            <person name="Jungbluth S."/>
            <person name="Walsh D.A."/>
            <person name="Denef V.J."/>
            <person name="McMahon K.D."/>
            <person name="Konstantinidis K.T."/>
            <person name="Eloe-Fadrosh E.A."/>
            <person name="Kyrpides N.C."/>
            <person name="Woyke T."/>
        </authorList>
    </citation>
    <scope>NUCLEOTIDE SEQUENCE</scope>
    <source>
        <strain evidence="1">GVMAG-S-1014582-52</strain>
    </source>
</reference>